<protein>
    <submittedName>
        <fullName evidence="1">Uncharacterized protein</fullName>
    </submittedName>
</protein>
<name>A0ABQ9V7W7_SAGOE</name>
<sequence length="64" mass="6776">EMLTSALANCCSLAQDNSPECLLPSLCHPSCPHPRAMITPKPGGKQGTKVDGRWRKLWGGSKGG</sequence>
<gene>
    <name evidence="1" type="ORF">P7K49_014794</name>
</gene>
<accession>A0ABQ9V7W7</accession>
<feature type="non-terminal residue" evidence="1">
    <location>
        <position position="1"/>
    </location>
</feature>
<evidence type="ECO:0000313" key="2">
    <source>
        <dbReference type="Proteomes" id="UP001266305"/>
    </source>
</evidence>
<reference evidence="1 2" key="1">
    <citation type="submission" date="2023-05" db="EMBL/GenBank/DDBJ databases">
        <title>B98-5 Cell Line De Novo Hybrid Assembly: An Optical Mapping Approach.</title>
        <authorList>
            <person name="Kananen K."/>
            <person name="Auerbach J.A."/>
            <person name="Kautto E."/>
            <person name="Blachly J.S."/>
        </authorList>
    </citation>
    <scope>NUCLEOTIDE SEQUENCE [LARGE SCALE GENOMIC DNA]</scope>
    <source>
        <strain evidence="1">B95-8</strain>
        <tissue evidence="1">Cell line</tissue>
    </source>
</reference>
<organism evidence="1 2">
    <name type="scientific">Saguinus oedipus</name>
    <name type="common">Cotton-top tamarin</name>
    <name type="synonym">Oedipomidas oedipus</name>
    <dbReference type="NCBI Taxonomy" id="9490"/>
    <lineage>
        <taxon>Eukaryota</taxon>
        <taxon>Metazoa</taxon>
        <taxon>Chordata</taxon>
        <taxon>Craniata</taxon>
        <taxon>Vertebrata</taxon>
        <taxon>Euteleostomi</taxon>
        <taxon>Mammalia</taxon>
        <taxon>Eutheria</taxon>
        <taxon>Euarchontoglires</taxon>
        <taxon>Primates</taxon>
        <taxon>Haplorrhini</taxon>
        <taxon>Platyrrhini</taxon>
        <taxon>Cebidae</taxon>
        <taxon>Callitrichinae</taxon>
        <taxon>Saguinus</taxon>
    </lineage>
</organism>
<comment type="caution">
    <text evidence="1">The sequence shown here is derived from an EMBL/GenBank/DDBJ whole genome shotgun (WGS) entry which is preliminary data.</text>
</comment>
<proteinExistence type="predicted"/>
<evidence type="ECO:0000313" key="1">
    <source>
        <dbReference type="EMBL" id="KAK2105280.1"/>
    </source>
</evidence>
<dbReference type="EMBL" id="JASSZA010000007">
    <property type="protein sequence ID" value="KAK2105280.1"/>
    <property type="molecule type" value="Genomic_DNA"/>
</dbReference>
<dbReference type="Proteomes" id="UP001266305">
    <property type="component" value="Unassembled WGS sequence"/>
</dbReference>
<keyword evidence="2" id="KW-1185">Reference proteome</keyword>